<dbReference type="GO" id="GO:0004563">
    <property type="term" value="F:beta-N-acetylhexosaminidase activity"/>
    <property type="evidence" value="ECO:0007669"/>
    <property type="project" value="UniProtKB-EC"/>
</dbReference>
<sequence>MVTARRRTPATVLAVATAGVLAFSLVACSPQDGGTGGTTDDAPTTAASPAASATASDPATPPAEQPTSCVDGEQDLATLAASTLAVGVVGFDDAVQAVDAGVRHIFIGSSTDLSILDGQGDPGRSISALKQRAADAGGELTVSVDEEGGQVQRLGSVIGDLPSARELAETRSPEEVRGIYAEHGRKMGELGITMDFAPVVDLAGGESISDNAIGDRAFSDDPGVVTGYGRAAVDGLLDAGVTPVIKHFPGHGHATGDSHEGTVTTPPVGEMGADLAPFAELSQIPGVAVMVGHMQTPGLDTGDGSVLGAETPSSLNPAAYALLRDGIGGDGGAGGAGGEKGPGFDGIVFTDDLTGMQAITDLHDGPQAVVQALRAGADAPLTSTAADVPATVAGLVAAVENGELDRGRLTEAAGRLCAV</sequence>
<gene>
    <name evidence="9" type="ORF">MUN33_00510</name>
</gene>
<dbReference type="Pfam" id="PF00933">
    <property type="entry name" value="Glyco_hydro_3"/>
    <property type="match status" value="1"/>
</dbReference>
<dbReference type="EC" id="3.2.1.52" evidence="3"/>
<feature type="domain" description="Glycoside hydrolase family 3 N-terminal" evidence="8">
    <location>
        <begin position="136"/>
        <end position="417"/>
    </location>
</feature>
<evidence type="ECO:0000256" key="3">
    <source>
        <dbReference type="ARBA" id="ARBA00012663"/>
    </source>
</evidence>
<comment type="similarity">
    <text evidence="2">Belongs to the glycosyl hydrolase 3 family.</text>
</comment>
<dbReference type="PANTHER" id="PTHR30480:SF13">
    <property type="entry name" value="BETA-HEXOSAMINIDASE"/>
    <property type="match status" value="1"/>
</dbReference>
<evidence type="ECO:0000256" key="7">
    <source>
        <dbReference type="SAM" id="SignalP"/>
    </source>
</evidence>
<accession>A0A9X2B110</accession>
<dbReference type="Proteomes" id="UP001139207">
    <property type="component" value="Unassembled WGS sequence"/>
</dbReference>
<feature type="chain" id="PRO_5040779950" description="beta-N-acetylhexosaminidase" evidence="7">
    <location>
        <begin position="28"/>
        <end position="419"/>
    </location>
</feature>
<evidence type="ECO:0000259" key="8">
    <source>
        <dbReference type="Pfam" id="PF00933"/>
    </source>
</evidence>
<dbReference type="EMBL" id="JALIEA010000006">
    <property type="protein sequence ID" value="MCJ7857205.1"/>
    <property type="molecule type" value="Genomic_DNA"/>
</dbReference>
<feature type="region of interest" description="Disordered" evidence="6">
    <location>
        <begin position="32"/>
        <end position="69"/>
    </location>
</feature>
<feature type="signal peptide" evidence="7">
    <location>
        <begin position="1"/>
        <end position="27"/>
    </location>
</feature>
<protein>
    <recommendedName>
        <fullName evidence="3">beta-N-acetylhexosaminidase</fullName>
        <ecNumber evidence="3">3.2.1.52</ecNumber>
    </recommendedName>
</protein>
<dbReference type="RefSeq" id="WP_244802955.1">
    <property type="nucleotide sequence ID" value="NZ_JALIEA010000006.1"/>
</dbReference>
<dbReference type="InterPro" id="IPR001764">
    <property type="entry name" value="Glyco_hydro_3_N"/>
</dbReference>
<comment type="catalytic activity">
    <reaction evidence="1">
        <text>Hydrolysis of terminal non-reducing N-acetyl-D-hexosamine residues in N-acetyl-beta-D-hexosaminides.</text>
        <dbReference type="EC" id="3.2.1.52"/>
    </reaction>
</comment>
<comment type="caution">
    <text evidence="9">The sequence shown here is derived from an EMBL/GenBank/DDBJ whole genome shotgun (WGS) entry which is preliminary data.</text>
</comment>
<name>A0A9X2B110_9CORY</name>
<evidence type="ECO:0000256" key="1">
    <source>
        <dbReference type="ARBA" id="ARBA00001231"/>
    </source>
</evidence>
<keyword evidence="7" id="KW-0732">Signal</keyword>
<feature type="compositionally biased region" description="Low complexity" evidence="6">
    <location>
        <begin position="38"/>
        <end position="58"/>
    </location>
</feature>
<evidence type="ECO:0000256" key="2">
    <source>
        <dbReference type="ARBA" id="ARBA00005336"/>
    </source>
</evidence>
<dbReference type="InterPro" id="IPR050226">
    <property type="entry name" value="NagZ_Beta-hexosaminidase"/>
</dbReference>
<dbReference type="PROSITE" id="PS51257">
    <property type="entry name" value="PROKAR_LIPOPROTEIN"/>
    <property type="match status" value="1"/>
</dbReference>
<evidence type="ECO:0000313" key="9">
    <source>
        <dbReference type="EMBL" id="MCJ7857205.1"/>
    </source>
</evidence>
<dbReference type="InterPro" id="IPR036962">
    <property type="entry name" value="Glyco_hydro_3_N_sf"/>
</dbReference>
<dbReference type="GO" id="GO:0005975">
    <property type="term" value="P:carbohydrate metabolic process"/>
    <property type="evidence" value="ECO:0007669"/>
    <property type="project" value="InterPro"/>
</dbReference>
<dbReference type="SUPFAM" id="SSF51445">
    <property type="entry name" value="(Trans)glycosidases"/>
    <property type="match status" value="1"/>
</dbReference>
<dbReference type="AlphaFoldDB" id="A0A9X2B110"/>
<evidence type="ECO:0000313" key="10">
    <source>
        <dbReference type="Proteomes" id="UP001139207"/>
    </source>
</evidence>
<proteinExistence type="inferred from homology"/>
<dbReference type="Gene3D" id="3.20.20.300">
    <property type="entry name" value="Glycoside hydrolase, family 3, N-terminal domain"/>
    <property type="match status" value="1"/>
</dbReference>
<dbReference type="InterPro" id="IPR017853">
    <property type="entry name" value="GH"/>
</dbReference>
<reference evidence="9" key="1">
    <citation type="submission" date="2022-04" db="EMBL/GenBank/DDBJ databases">
        <title>Corynebacterium kalidii LD5P10.</title>
        <authorList>
            <person name="Sun J.Q."/>
        </authorList>
    </citation>
    <scope>NUCLEOTIDE SEQUENCE</scope>
    <source>
        <strain evidence="9">LD5P10</strain>
    </source>
</reference>
<keyword evidence="4 9" id="KW-0378">Hydrolase</keyword>
<evidence type="ECO:0000256" key="4">
    <source>
        <dbReference type="ARBA" id="ARBA00022801"/>
    </source>
</evidence>
<evidence type="ECO:0000256" key="6">
    <source>
        <dbReference type="SAM" id="MobiDB-lite"/>
    </source>
</evidence>
<evidence type="ECO:0000256" key="5">
    <source>
        <dbReference type="ARBA" id="ARBA00023295"/>
    </source>
</evidence>
<keyword evidence="10" id="KW-1185">Reference proteome</keyword>
<keyword evidence="5" id="KW-0326">Glycosidase</keyword>
<dbReference type="PANTHER" id="PTHR30480">
    <property type="entry name" value="BETA-HEXOSAMINIDASE-RELATED"/>
    <property type="match status" value="1"/>
</dbReference>
<dbReference type="GO" id="GO:0009254">
    <property type="term" value="P:peptidoglycan turnover"/>
    <property type="evidence" value="ECO:0007669"/>
    <property type="project" value="TreeGrafter"/>
</dbReference>
<organism evidence="9 10">
    <name type="scientific">Corynebacterium kalidii</name>
    <dbReference type="NCBI Taxonomy" id="2931982"/>
    <lineage>
        <taxon>Bacteria</taxon>
        <taxon>Bacillati</taxon>
        <taxon>Actinomycetota</taxon>
        <taxon>Actinomycetes</taxon>
        <taxon>Mycobacteriales</taxon>
        <taxon>Corynebacteriaceae</taxon>
        <taxon>Corynebacterium</taxon>
    </lineage>
</organism>